<organism evidence="8">
    <name type="scientific">Dissoconium aciculare CBS 342.82</name>
    <dbReference type="NCBI Taxonomy" id="1314786"/>
    <lineage>
        <taxon>Eukaryota</taxon>
        <taxon>Fungi</taxon>
        <taxon>Dikarya</taxon>
        <taxon>Ascomycota</taxon>
        <taxon>Pezizomycotina</taxon>
        <taxon>Dothideomycetes</taxon>
        <taxon>Dothideomycetidae</taxon>
        <taxon>Mycosphaerellales</taxon>
        <taxon>Dissoconiaceae</taxon>
        <taxon>Dissoconium</taxon>
    </lineage>
</organism>
<reference evidence="8" key="2">
    <citation type="submission" date="2020-04" db="EMBL/GenBank/DDBJ databases">
        <authorList>
            <consortium name="NCBI Genome Project"/>
        </authorList>
    </citation>
    <scope>NUCLEOTIDE SEQUENCE</scope>
    <source>
        <strain evidence="8">CBS 342.82</strain>
    </source>
</reference>
<dbReference type="Gene3D" id="3.20.20.80">
    <property type="entry name" value="Glycosidases"/>
    <property type="match status" value="1"/>
</dbReference>
<keyword evidence="3" id="KW-0326">Glycosidase</keyword>
<keyword evidence="2 8" id="KW-0378">Hydrolase</keyword>
<dbReference type="InterPro" id="IPR017853">
    <property type="entry name" value="GH"/>
</dbReference>
<dbReference type="InterPro" id="IPR052066">
    <property type="entry name" value="Glycosphingolipid_Hydrolases"/>
</dbReference>
<evidence type="ECO:0000313" key="8">
    <source>
        <dbReference type="RefSeq" id="XP_033462003.1"/>
    </source>
</evidence>
<feature type="domain" description="Glycoside hydrolase family 5 C-terminal" evidence="6">
    <location>
        <begin position="658"/>
        <end position="750"/>
    </location>
</feature>
<feature type="region of interest" description="Disordered" evidence="4">
    <location>
        <begin position="621"/>
        <end position="646"/>
    </location>
</feature>
<accession>A0A6J3MDP3</accession>
<proteinExistence type="inferred from homology"/>
<evidence type="ECO:0000256" key="4">
    <source>
        <dbReference type="SAM" id="MobiDB-lite"/>
    </source>
</evidence>
<feature type="compositionally biased region" description="Low complexity" evidence="4">
    <location>
        <begin position="591"/>
        <end position="600"/>
    </location>
</feature>
<feature type="domain" description="Glycoside hydrolase family 5" evidence="5">
    <location>
        <begin position="65"/>
        <end position="129"/>
    </location>
</feature>
<dbReference type="Pfam" id="PF00150">
    <property type="entry name" value="Cellulase"/>
    <property type="match status" value="1"/>
</dbReference>
<evidence type="ECO:0000256" key="1">
    <source>
        <dbReference type="ARBA" id="ARBA00005641"/>
    </source>
</evidence>
<dbReference type="GO" id="GO:1904462">
    <property type="term" value="P:ergosteryl 3-beta-D-glucoside catabolic process"/>
    <property type="evidence" value="ECO:0007669"/>
    <property type="project" value="TreeGrafter"/>
</dbReference>
<dbReference type="GO" id="GO:0050295">
    <property type="term" value="F:steryl-beta-glucosidase activity"/>
    <property type="evidence" value="ECO:0007669"/>
    <property type="project" value="TreeGrafter"/>
</dbReference>
<dbReference type="PROSITE" id="PS00659">
    <property type="entry name" value="GLYCOSYL_HYDROL_F5"/>
    <property type="match status" value="1"/>
</dbReference>
<dbReference type="GeneID" id="54358848"/>
<dbReference type="FunFam" id="3.20.20.80:FF:000174">
    <property type="entry name" value="YIR007W-like protein"/>
    <property type="match status" value="1"/>
</dbReference>
<dbReference type="Gene3D" id="2.60.40.1180">
    <property type="entry name" value="Golgi alpha-mannosidase II"/>
    <property type="match status" value="1"/>
</dbReference>
<sequence>MAALRLHIDGETFRDPENRQIILHGINIAGDSKFPHSPDVPSHVLEHFYDGDDVSFVNRPFAESEADAHFSRLRSWGFNTIRYIFTWEALEHAGPGKYDEKFIDHTIAILRKAKEYGFYIFMDPHQDVWSRFTAGSGAPLWTLYACGLDPTHFSATEAALVQNTWPDPASFPKMIWATNYTRLAVQTISTLFFAGRDFAPKCIIDGKNIQDYLQGHFVDACKYLAQRIHDAGGLHGDVVIGYETMNEPNKGYVGHPDLSKVPADQKLRKGTSPTALQSFLTGSGRAVEVEVWNFGSLGPYKSGSQLIDPKGVSAWLDSDWADKKYGWERGSDWKLGTCIWAQHGVWDPETGDLLQPQYFTKLPQSANDESAAEIDQEYWTNHYFMHFYRLYRDAIREVWQDSSLLIQPSPFEIPPNIRGTPDGDDKNMIFASHFYDGITLIMKKWNKVWNVDVLGVLRGRYSNPAFAIKLGETAIRNCFRDQLREIRREGDENMGIHPALYTEIGIPYDMDDQYAYKTGDYSSQSAAIDANFFAVEGSGVSGSTWWVYTATNSHYWGDNWNGEDLSIYSAEDLPLPEPSTSGSHLSADPHSPSYSASQSSLPITPSSIQKTMTVDAMTSDRISSSSNANTGDQPNNTITSTNDAEPKKGYRAAEAYVRPVPISVHGTINTYGFDLRNCTFNLTLIASTPTNKDFPTEIFLPAYHFPQAQGKTIVEVSGGKWEISIVPVGDNATRQVLRWWHAEGEQKLVVHGVKRRRGQVGDQQIEGEAGDSAGYVETLFRMFGGRG</sequence>
<comment type="similarity">
    <text evidence="1">Belongs to the glycosyl hydrolase 5 (cellulase A) family.</text>
</comment>
<dbReference type="InterPro" id="IPR018087">
    <property type="entry name" value="Glyco_hydro_5_CS"/>
</dbReference>
<dbReference type="GO" id="GO:0000272">
    <property type="term" value="P:polysaccharide catabolic process"/>
    <property type="evidence" value="ECO:0007669"/>
    <property type="project" value="InterPro"/>
</dbReference>
<evidence type="ECO:0000259" key="6">
    <source>
        <dbReference type="Pfam" id="PF18564"/>
    </source>
</evidence>
<evidence type="ECO:0000256" key="3">
    <source>
        <dbReference type="ARBA" id="ARBA00023295"/>
    </source>
</evidence>
<reference evidence="8" key="3">
    <citation type="submission" date="2025-08" db="UniProtKB">
        <authorList>
            <consortium name="RefSeq"/>
        </authorList>
    </citation>
    <scope>IDENTIFICATION</scope>
    <source>
        <strain evidence="8">CBS 342.82</strain>
    </source>
</reference>
<dbReference type="InterPro" id="IPR041036">
    <property type="entry name" value="GH5_C"/>
</dbReference>
<dbReference type="OrthoDB" id="9971853at2759"/>
<protein>
    <submittedName>
        <fullName evidence="8">Glycoside hydrolase family 5 protein</fullName>
    </submittedName>
</protein>
<dbReference type="InterPro" id="IPR001547">
    <property type="entry name" value="Glyco_hydro_5"/>
</dbReference>
<evidence type="ECO:0000256" key="2">
    <source>
        <dbReference type="ARBA" id="ARBA00022801"/>
    </source>
</evidence>
<feature type="compositionally biased region" description="Polar residues" evidence="4">
    <location>
        <begin position="621"/>
        <end position="643"/>
    </location>
</feature>
<reference evidence="8" key="1">
    <citation type="submission" date="2020-01" db="EMBL/GenBank/DDBJ databases">
        <authorList>
            <consortium name="DOE Joint Genome Institute"/>
            <person name="Haridas S."/>
            <person name="Albert R."/>
            <person name="Binder M."/>
            <person name="Bloem J."/>
            <person name="Labutti K."/>
            <person name="Salamov A."/>
            <person name="Andreopoulos B."/>
            <person name="Baker S.E."/>
            <person name="Barry K."/>
            <person name="Bills G."/>
            <person name="Bluhm B.H."/>
            <person name="Cannon C."/>
            <person name="Castanera R."/>
            <person name="Culley D.E."/>
            <person name="Daum C."/>
            <person name="Ezra D."/>
            <person name="Gonzalez J.B."/>
            <person name="Henrissat B."/>
            <person name="Kuo A."/>
            <person name="Liang C."/>
            <person name="Lipzen A."/>
            <person name="Lutzoni F."/>
            <person name="Magnuson J."/>
            <person name="Mondo S."/>
            <person name="Nolan M."/>
            <person name="Ohm R."/>
            <person name="Pangilinan J."/>
            <person name="Park H.-J."/>
            <person name="Ramirez L."/>
            <person name="Alfaro M."/>
            <person name="Sun H."/>
            <person name="Tritt A."/>
            <person name="Yoshinaga Y."/>
            <person name="Zwiers L.-H."/>
            <person name="Turgeon B.G."/>
            <person name="Goodwin S.B."/>
            <person name="Spatafora J.W."/>
            <person name="Crous P.W."/>
            <person name="Grigoriev I.V."/>
        </authorList>
    </citation>
    <scope>NUCLEOTIDE SEQUENCE</scope>
    <source>
        <strain evidence="8">CBS 342.82</strain>
    </source>
</reference>
<dbReference type="PANTHER" id="PTHR31308:SF5">
    <property type="entry name" value="ERGOSTERYL-BETA-GLUCOSIDASE"/>
    <property type="match status" value="1"/>
</dbReference>
<dbReference type="Proteomes" id="UP000504637">
    <property type="component" value="Unplaced"/>
</dbReference>
<dbReference type="AlphaFoldDB" id="A0A6J3MDP3"/>
<dbReference type="SUPFAM" id="SSF51445">
    <property type="entry name" value="(Trans)glycosidases"/>
    <property type="match status" value="1"/>
</dbReference>
<dbReference type="PANTHER" id="PTHR31308">
    <property type="match status" value="1"/>
</dbReference>
<feature type="region of interest" description="Disordered" evidence="4">
    <location>
        <begin position="571"/>
        <end position="607"/>
    </location>
</feature>
<dbReference type="InterPro" id="IPR013780">
    <property type="entry name" value="Glyco_hydro_b"/>
</dbReference>
<dbReference type="Pfam" id="PF18564">
    <property type="entry name" value="Glyco_hydro_5_C"/>
    <property type="match status" value="1"/>
</dbReference>
<evidence type="ECO:0000259" key="5">
    <source>
        <dbReference type="Pfam" id="PF00150"/>
    </source>
</evidence>
<keyword evidence="7" id="KW-1185">Reference proteome</keyword>
<dbReference type="RefSeq" id="XP_033462003.1">
    <property type="nucleotide sequence ID" value="XM_033601048.1"/>
</dbReference>
<dbReference type="FunFam" id="3.20.20.80:FF:000131">
    <property type="entry name" value="Glycoside hydrolase superfamily"/>
    <property type="match status" value="1"/>
</dbReference>
<evidence type="ECO:0000313" key="7">
    <source>
        <dbReference type="Proteomes" id="UP000504637"/>
    </source>
</evidence>
<gene>
    <name evidence="8" type="ORF">K489DRAFT_314853</name>
</gene>
<name>A0A6J3MDP3_9PEZI</name>